<dbReference type="EMBL" id="JABFTP020000103">
    <property type="protein sequence ID" value="KAL3277219.1"/>
    <property type="molecule type" value="Genomic_DNA"/>
</dbReference>
<protein>
    <submittedName>
        <fullName evidence="2">Uncharacterized protein</fullName>
    </submittedName>
</protein>
<evidence type="ECO:0000313" key="3">
    <source>
        <dbReference type="Proteomes" id="UP001516400"/>
    </source>
</evidence>
<accession>A0ABD2NFJ3</accession>
<keyword evidence="1" id="KW-0812">Transmembrane</keyword>
<dbReference type="AlphaFoldDB" id="A0ABD2NFJ3"/>
<dbReference type="Proteomes" id="UP001516400">
    <property type="component" value="Unassembled WGS sequence"/>
</dbReference>
<keyword evidence="1" id="KW-1133">Transmembrane helix</keyword>
<keyword evidence="3" id="KW-1185">Reference proteome</keyword>
<feature type="transmembrane region" description="Helical" evidence="1">
    <location>
        <begin position="113"/>
        <end position="141"/>
    </location>
</feature>
<organism evidence="2 3">
    <name type="scientific">Cryptolaemus montrouzieri</name>
    <dbReference type="NCBI Taxonomy" id="559131"/>
    <lineage>
        <taxon>Eukaryota</taxon>
        <taxon>Metazoa</taxon>
        <taxon>Ecdysozoa</taxon>
        <taxon>Arthropoda</taxon>
        <taxon>Hexapoda</taxon>
        <taxon>Insecta</taxon>
        <taxon>Pterygota</taxon>
        <taxon>Neoptera</taxon>
        <taxon>Endopterygota</taxon>
        <taxon>Coleoptera</taxon>
        <taxon>Polyphaga</taxon>
        <taxon>Cucujiformia</taxon>
        <taxon>Coccinelloidea</taxon>
        <taxon>Coccinellidae</taxon>
        <taxon>Scymninae</taxon>
        <taxon>Scymnini</taxon>
        <taxon>Cryptolaemus</taxon>
    </lineage>
</organism>
<evidence type="ECO:0000313" key="2">
    <source>
        <dbReference type="EMBL" id="KAL3277219.1"/>
    </source>
</evidence>
<name>A0ABD2NFJ3_9CUCU</name>
<evidence type="ECO:0000256" key="1">
    <source>
        <dbReference type="SAM" id="Phobius"/>
    </source>
</evidence>
<proteinExistence type="predicted"/>
<feature type="transmembrane region" description="Helical" evidence="1">
    <location>
        <begin position="47"/>
        <end position="66"/>
    </location>
</feature>
<keyword evidence="1" id="KW-0472">Membrane</keyword>
<feature type="transmembrane region" description="Helical" evidence="1">
    <location>
        <begin position="161"/>
        <end position="181"/>
    </location>
</feature>
<feature type="transmembrane region" description="Helical" evidence="1">
    <location>
        <begin position="12"/>
        <end position="35"/>
    </location>
</feature>
<feature type="transmembrane region" description="Helical" evidence="1">
    <location>
        <begin position="72"/>
        <end position="101"/>
    </location>
</feature>
<gene>
    <name evidence="2" type="ORF">HHI36_012569</name>
</gene>
<reference evidence="2 3" key="1">
    <citation type="journal article" date="2021" name="BMC Biol.">
        <title>Horizontally acquired antibacterial genes associated with adaptive radiation of ladybird beetles.</title>
        <authorList>
            <person name="Li H.S."/>
            <person name="Tang X.F."/>
            <person name="Huang Y.H."/>
            <person name="Xu Z.Y."/>
            <person name="Chen M.L."/>
            <person name="Du X.Y."/>
            <person name="Qiu B.Y."/>
            <person name="Chen P.T."/>
            <person name="Zhang W."/>
            <person name="Slipinski A."/>
            <person name="Escalona H.E."/>
            <person name="Waterhouse R.M."/>
            <person name="Zwick A."/>
            <person name="Pang H."/>
        </authorList>
    </citation>
    <scope>NUCLEOTIDE SEQUENCE [LARGE SCALE GENOMIC DNA]</scope>
    <source>
        <strain evidence="2">SYSU2018</strain>
    </source>
</reference>
<comment type="caution">
    <text evidence="2">The sequence shown here is derived from an EMBL/GenBank/DDBJ whole genome shotgun (WGS) entry which is preliminary data.</text>
</comment>
<sequence length="279" mass="33069">MFEFVRFVCCIHFYYIILSPLLFHSYFLSLCHSLFFRATICCFSSFLLRHLRFLLFSITFSANFLLCSSRSLLIIVLAFFSFACICLFHTDLICIVVFFPVFSSSFHLKFYSLFFLSSLQLLLILTFISVVMMFCDIFHTIHMYRIISSWYKILFSLNNSISLEIFLDVLYLVRLAIFSVIKFARTSRWPLPVLHEFRAITSVISCLEEENMRSIPFFVFPSGLNHVHFICGFLFRIMYSWHIVSVVPKSWQAYVLSHFFLQVRAFKYILHFPFFVALS</sequence>